<dbReference type="RefSeq" id="WP_127764929.1">
    <property type="nucleotide sequence ID" value="NZ_SADE01000001.1"/>
</dbReference>
<name>A0A3S3USJ8_9PROT</name>
<dbReference type="Pfam" id="PF13416">
    <property type="entry name" value="SBP_bac_8"/>
    <property type="match status" value="1"/>
</dbReference>
<protein>
    <submittedName>
        <fullName evidence="6">Extracellular solute-binding protein</fullName>
    </submittedName>
</protein>
<feature type="chain" id="PRO_5018706477" evidence="5">
    <location>
        <begin position="24"/>
        <end position="356"/>
    </location>
</feature>
<dbReference type="InterPro" id="IPR001188">
    <property type="entry name" value="Sperm_putr-bd"/>
</dbReference>
<evidence type="ECO:0000256" key="2">
    <source>
        <dbReference type="ARBA" id="ARBA00022448"/>
    </source>
</evidence>
<accession>A0A3S3USJ8</accession>
<comment type="subcellular location">
    <subcellularLocation>
        <location evidence="1">Periplasm</location>
    </subcellularLocation>
</comment>
<keyword evidence="2" id="KW-0813">Transport</keyword>
<dbReference type="PANTHER" id="PTHR30222">
    <property type="entry name" value="SPERMIDINE/PUTRESCINE-BINDING PERIPLASMIC PROTEIN"/>
    <property type="match status" value="1"/>
</dbReference>
<dbReference type="AlphaFoldDB" id="A0A3S3USJ8"/>
<dbReference type="GO" id="GO:0042597">
    <property type="term" value="C:periplasmic space"/>
    <property type="evidence" value="ECO:0007669"/>
    <property type="project" value="UniProtKB-SubCell"/>
</dbReference>
<sequence length="356" mass="38538">MNKFLNAICAGAVAALCASSANAETLRLLTWGGYAPDEVIALFEKKYPDIDVEVTFSNNEEMVAKLRATGGAGFDLAQPSVSRIKAAQSEYGIYKPIDISKIDASVIEPVLMDSVKKYATIDGELYSFPHQWGTQGLIVDVSKAPDLKGWTDLCDPKYSGRVSMRLKRGVLLGMAFDMGMNPFDAYDDPAAYQAILDKLEAKLIDCKKNVKAYWTGGDMLSNLMLSGEVVASDAWDSTAFKLYSQNPNIRFVPTRTGALAWIDTFTLPAKGKADDAAYKWINFVNQPEIVTMISKSSGAISAVKGGKELMPDAAREAVNLAFDDAAIANLKVMPSVPAGLEDMEGKVLDRIKAASD</sequence>
<dbReference type="GO" id="GO:0019808">
    <property type="term" value="F:polyamine binding"/>
    <property type="evidence" value="ECO:0007669"/>
    <property type="project" value="InterPro"/>
</dbReference>
<dbReference type="InterPro" id="IPR006059">
    <property type="entry name" value="SBP"/>
</dbReference>
<gene>
    <name evidence="6" type="ORF">EOI86_10125</name>
</gene>
<dbReference type="SUPFAM" id="SSF53850">
    <property type="entry name" value="Periplasmic binding protein-like II"/>
    <property type="match status" value="1"/>
</dbReference>
<evidence type="ECO:0000256" key="4">
    <source>
        <dbReference type="ARBA" id="ARBA00022764"/>
    </source>
</evidence>
<evidence type="ECO:0000256" key="5">
    <source>
        <dbReference type="SAM" id="SignalP"/>
    </source>
</evidence>
<feature type="signal peptide" evidence="5">
    <location>
        <begin position="1"/>
        <end position="23"/>
    </location>
</feature>
<dbReference type="PRINTS" id="PR00909">
    <property type="entry name" value="SPERMDNBNDNG"/>
</dbReference>
<keyword evidence="3 5" id="KW-0732">Signal</keyword>
<dbReference type="OrthoDB" id="6776301at2"/>
<dbReference type="Proteomes" id="UP000287447">
    <property type="component" value="Unassembled WGS sequence"/>
</dbReference>
<dbReference type="PANTHER" id="PTHR30222:SF17">
    <property type="entry name" value="SPERMIDINE_PUTRESCINE-BINDING PERIPLASMIC PROTEIN"/>
    <property type="match status" value="1"/>
</dbReference>
<dbReference type="Gene3D" id="3.40.190.10">
    <property type="entry name" value="Periplasmic binding protein-like II"/>
    <property type="match status" value="2"/>
</dbReference>
<reference evidence="7" key="1">
    <citation type="submission" date="2019-01" db="EMBL/GenBank/DDBJ databases">
        <title>Gri0909 isolated from a small marine red alga.</title>
        <authorList>
            <person name="Kim J."/>
            <person name="Jeong S.E."/>
            <person name="Jeon C.O."/>
        </authorList>
    </citation>
    <scope>NUCLEOTIDE SEQUENCE [LARGE SCALE GENOMIC DNA]</scope>
    <source>
        <strain evidence="7">Gri0909</strain>
    </source>
</reference>
<dbReference type="GO" id="GO:0015846">
    <property type="term" value="P:polyamine transport"/>
    <property type="evidence" value="ECO:0007669"/>
    <property type="project" value="InterPro"/>
</dbReference>
<organism evidence="6 7">
    <name type="scientific">Hwanghaeella grinnelliae</name>
    <dbReference type="NCBI Taxonomy" id="2500179"/>
    <lineage>
        <taxon>Bacteria</taxon>
        <taxon>Pseudomonadati</taxon>
        <taxon>Pseudomonadota</taxon>
        <taxon>Alphaproteobacteria</taxon>
        <taxon>Rhodospirillales</taxon>
        <taxon>Rhodospirillaceae</taxon>
        <taxon>Hwanghaeella</taxon>
    </lineage>
</organism>
<evidence type="ECO:0000313" key="7">
    <source>
        <dbReference type="Proteomes" id="UP000287447"/>
    </source>
</evidence>
<keyword evidence="7" id="KW-1185">Reference proteome</keyword>
<comment type="caution">
    <text evidence="6">The sequence shown here is derived from an EMBL/GenBank/DDBJ whole genome shotgun (WGS) entry which is preliminary data.</text>
</comment>
<keyword evidence="4" id="KW-0574">Periplasm</keyword>
<evidence type="ECO:0000313" key="6">
    <source>
        <dbReference type="EMBL" id="RVU39558.1"/>
    </source>
</evidence>
<evidence type="ECO:0000256" key="3">
    <source>
        <dbReference type="ARBA" id="ARBA00022729"/>
    </source>
</evidence>
<proteinExistence type="predicted"/>
<evidence type="ECO:0000256" key="1">
    <source>
        <dbReference type="ARBA" id="ARBA00004418"/>
    </source>
</evidence>
<dbReference type="EMBL" id="SADE01000001">
    <property type="protein sequence ID" value="RVU39558.1"/>
    <property type="molecule type" value="Genomic_DNA"/>
</dbReference>